<gene>
    <name evidence="2" type="ORF">FG87_39590</name>
</gene>
<organism evidence="2 3">
    <name type="scientific">Nocardia vulneris</name>
    <dbReference type="NCBI Taxonomy" id="1141657"/>
    <lineage>
        <taxon>Bacteria</taxon>
        <taxon>Bacillati</taxon>
        <taxon>Actinomycetota</taxon>
        <taxon>Actinomycetes</taxon>
        <taxon>Mycobacteriales</taxon>
        <taxon>Nocardiaceae</taxon>
        <taxon>Nocardia</taxon>
    </lineage>
</organism>
<name>A0ABR4Z3Z1_9NOCA</name>
<evidence type="ECO:0000313" key="2">
    <source>
        <dbReference type="EMBL" id="KIA60022.1"/>
    </source>
</evidence>
<dbReference type="Proteomes" id="UP000031364">
    <property type="component" value="Unassembled WGS sequence"/>
</dbReference>
<proteinExistence type="predicted"/>
<keyword evidence="3" id="KW-1185">Reference proteome</keyword>
<feature type="region of interest" description="Disordered" evidence="1">
    <location>
        <begin position="1"/>
        <end position="27"/>
    </location>
</feature>
<protein>
    <submittedName>
        <fullName evidence="2">Uncharacterized protein</fullName>
    </submittedName>
</protein>
<feature type="compositionally biased region" description="Basic and acidic residues" evidence="1">
    <location>
        <begin position="7"/>
        <end position="16"/>
    </location>
</feature>
<reference evidence="2 3" key="1">
    <citation type="journal article" date="2014" name="Int. J. Syst. Evol. Microbiol.">
        <title>Nocardia vulneris sp. nov., isolated from wounds of human patients in North America.</title>
        <authorList>
            <person name="Lasker B.A."/>
            <person name="Bell M."/>
            <person name="Klenk H.P."/>
            <person name="Sproer C."/>
            <person name="Schumann C."/>
            <person name="Schumann P."/>
            <person name="Brown J.M."/>
        </authorList>
    </citation>
    <scope>NUCLEOTIDE SEQUENCE [LARGE SCALE GENOMIC DNA]</scope>
    <source>
        <strain evidence="2 3">W9851</strain>
    </source>
</reference>
<dbReference type="EMBL" id="JNFP01000083">
    <property type="protein sequence ID" value="KIA60022.1"/>
    <property type="molecule type" value="Genomic_DNA"/>
</dbReference>
<accession>A0ABR4Z3Z1</accession>
<sequence>MQQPREIASRRVRTVDGRPMPPLVTRDDVGAGAERLRLGVRSGRGAFILVVLSRLRVSAELLRRRRRTVHMHNGRAGPSALCR</sequence>
<evidence type="ECO:0000256" key="1">
    <source>
        <dbReference type="SAM" id="MobiDB-lite"/>
    </source>
</evidence>
<dbReference type="RefSeq" id="WP_043681619.1">
    <property type="nucleotide sequence ID" value="NZ_BDCI01000042.1"/>
</dbReference>
<evidence type="ECO:0000313" key="3">
    <source>
        <dbReference type="Proteomes" id="UP000031364"/>
    </source>
</evidence>
<comment type="caution">
    <text evidence="2">The sequence shown here is derived from an EMBL/GenBank/DDBJ whole genome shotgun (WGS) entry which is preliminary data.</text>
</comment>